<dbReference type="InterPro" id="IPR029016">
    <property type="entry name" value="GAF-like_dom_sf"/>
</dbReference>
<dbReference type="PANTHER" id="PTHR32347">
    <property type="entry name" value="EFFLUX SYSTEM COMPONENT YKNX-RELATED"/>
    <property type="match status" value="1"/>
</dbReference>
<dbReference type="EMBL" id="CP036318">
    <property type="protein sequence ID" value="QDV58269.1"/>
    <property type="molecule type" value="Genomic_DNA"/>
</dbReference>
<dbReference type="AlphaFoldDB" id="A0A518IYV2"/>
<evidence type="ECO:0000256" key="1">
    <source>
        <dbReference type="ARBA" id="ARBA00004196"/>
    </source>
</evidence>
<dbReference type="Pfam" id="PF01590">
    <property type="entry name" value="GAF"/>
    <property type="match status" value="1"/>
</dbReference>
<reference evidence="6 7" key="1">
    <citation type="submission" date="2019-02" db="EMBL/GenBank/DDBJ databases">
        <title>Deep-cultivation of Planctomycetes and their phenomic and genomic characterization uncovers novel biology.</title>
        <authorList>
            <person name="Wiegand S."/>
            <person name="Jogler M."/>
            <person name="Boedeker C."/>
            <person name="Pinto D."/>
            <person name="Vollmers J."/>
            <person name="Rivas-Marin E."/>
            <person name="Kohn T."/>
            <person name="Peeters S.H."/>
            <person name="Heuer A."/>
            <person name="Rast P."/>
            <person name="Oberbeckmann S."/>
            <person name="Bunk B."/>
            <person name="Jeske O."/>
            <person name="Meyerdierks A."/>
            <person name="Storesund J.E."/>
            <person name="Kallscheuer N."/>
            <person name="Luecker S."/>
            <person name="Lage O.M."/>
            <person name="Pohl T."/>
            <person name="Merkel B.J."/>
            <person name="Hornburger P."/>
            <person name="Mueller R.-W."/>
            <person name="Bruemmer F."/>
            <person name="Labrenz M."/>
            <person name="Spormann A.M."/>
            <person name="Op den Camp H."/>
            <person name="Overmann J."/>
            <person name="Amann R."/>
            <person name="Jetten M.S.M."/>
            <person name="Mascher T."/>
            <person name="Medema M.H."/>
            <person name="Devos D.P."/>
            <person name="Kaster A.-K."/>
            <person name="Ovreas L."/>
            <person name="Rohde M."/>
            <person name="Galperin M.Y."/>
            <person name="Jogler C."/>
        </authorList>
    </citation>
    <scope>NUCLEOTIDE SEQUENCE [LARGE SCALE GENOMIC DNA]</scope>
    <source>
        <strain evidence="6 7">Mal33</strain>
    </source>
</reference>
<dbReference type="SUPFAM" id="SSF111369">
    <property type="entry name" value="HlyD-like secretion proteins"/>
    <property type="match status" value="1"/>
</dbReference>
<accession>A0A518IYV2</accession>
<name>A0A518IYV2_9BACT</name>
<dbReference type="Gene3D" id="2.40.30.170">
    <property type="match status" value="1"/>
</dbReference>
<evidence type="ECO:0000313" key="6">
    <source>
        <dbReference type="EMBL" id="QDV58269.1"/>
    </source>
</evidence>
<evidence type="ECO:0000313" key="7">
    <source>
        <dbReference type="Proteomes" id="UP000316770"/>
    </source>
</evidence>
<proteinExistence type="predicted"/>
<dbReference type="Pfam" id="PF25954">
    <property type="entry name" value="Beta-barrel_RND_2"/>
    <property type="match status" value="1"/>
</dbReference>
<dbReference type="PANTHER" id="PTHR32347:SF23">
    <property type="entry name" value="BLL5650 PROTEIN"/>
    <property type="match status" value="1"/>
</dbReference>
<dbReference type="GO" id="GO:0030313">
    <property type="term" value="C:cell envelope"/>
    <property type="evidence" value="ECO:0007669"/>
    <property type="project" value="UniProtKB-SubCell"/>
</dbReference>
<evidence type="ECO:0000256" key="3">
    <source>
        <dbReference type="SAM" id="MobiDB-lite"/>
    </source>
</evidence>
<sequence length="660" mass="72579">MTSLPISSPAESATASSWSAATVVARDASRPPTQASSPEAQGVSDLSELRLDQLLRALTRHVHDAKNLHQFAEATLVELCRSGIAIGGTWHLHSPTEDPAAVAEPIASQIPNEALAEEATQQWLHECRMALQNDAEAQVFASPQIQGLHAACIQSPLGDQRYVVTLLAIASTVEELRRAIQLLPIVTTAWHFCREAIASHDDLRITAALVDLVATVQTCPTLDEACRSVVGQLKRHLDCKFVALSLLPGKSQSAKGRSKPLRLATISGLDHFDPNSTLAQTIEAAHDECALRDSVTSWPPLAPNRRELSIAHRQIVDSVGVELIVSTPLRNHDGQVIGVLSVAGALLSVGSPETQNLLTALSLPIASVLSISRRAQPSGIRRFLNQLAAQSMATQRNLLMALAAAILFTLCLPWPYRIACRCRLEPEAKRFAVAPYDGTLETTFVRPGDRVEVGDVLARMEQREINWELAGVVAQQKRVRKTLDSHMANHETPKAMISEAELDELAARRQLLEYQRDNMEIRSPVAGLVLSGSHQRREHFPVGIGEKLYEIAEISPLRVEVGIPAEDIAHVKVGMQVQIRLHSERLQPIVGKLESIRPRAVVRQQRNVFIAELSVPNPDGKLRPGMEGDARIVTVRHTLAWNWFHKPWQRFVAWWSLALS</sequence>
<dbReference type="Gene3D" id="2.40.50.100">
    <property type="match status" value="1"/>
</dbReference>
<dbReference type="SUPFAM" id="SSF55781">
    <property type="entry name" value="GAF domain-like"/>
    <property type="match status" value="1"/>
</dbReference>
<gene>
    <name evidence="6" type="ORF">Mal33_42870</name>
</gene>
<dbReference type="Proteomes" id="UP000316770">
    <property type="component" value="Chromosome"/>
</dbReference>
<protein>
    <submittedName>
        <fullName evidence="6">HlyD family secretion protein</fullName>
    </submittedName>
</protein>
<dbReference type="InterPro" id="IPR003018">
    <property type="entry name" value="GAF"/>
</dbReference>
<evidence type="ECO:0000259" key="5">
    <source>
        <dbReference type="Pfam" id="PF25954"/>
    </source>
</evidence>
<dbReference type="Gene3D" id="3.30.450.40">
    <property type="match status" value="1"/>
</dbReference>
<keyword evidence="7" id="KW-1185">Reference proteome</keyword>
<keyword evidence="2" id="KW-0175">Coiled coil</keyword>
<comment type="subcellular location">
    <subcellularLocation>
        <location evidence="1">Cell envelope</location>
    </subcellularLocation>
</comment>
<dbReference type="RefSeq" id="WP_145288470.1">
    <property type="nucleotide sequence ID" value="NZ_CP036318.1"/>
</dbReference>
<feature type="domain" description="GAF" evidence="4">
    <location>
        <begin position="222"/>
        <end position="366"/>
    </location>
</feature>
<feature type="region of interest" description="Disordered" evidence="3">
    <location>
        <begin position="23"/>
        <end position="44"/>
    </location>
</feature>
<organism evidence="6 7">
    <name type="scientific">Rosistilla oblonga</name>
    <dbReference type="NCBI Taxonomy" id="2527990"/>
    <lineage>
        <taxon>Bacteria</taxon>
        <taxon>Pseudomonadati</taxon>
        <taxon>Planctomycetota</taxon>
        <taxon>Planctomycetia</taxon>
        <taxon>Pirellulales</taxon>
        <taxon>Pirellulaceae</taxon>
        <taxon>Rosistilla</taxon>
    </lineage>
</organism>
<evidence type="ECO:0000259" key="4">
    <source>
        <dbReference type="Pfam" id="PF01590"/>
    </source>
</evidence>
<feature type="domain" description="CusB-like beta-barrel" evidence="5">
    <location>
        <begin position="559"/>
        <end position="632"/>
    </location>
</feature>
<dbReference type="InterPro" id="IPR050465">
    <property type="entry name" value="UPF0194_transport"/>
</dbReference>
<dbReference type="InterPro" id="IPR058792">
    <property type="entry name" value="Beta-barrel_RND_2"/>
</dbReference>
<evidence type="ECO:0000256" key="2">
    <source>
        <dbReference type="ARBA" id="ARBA00023054"/>
    </source>
</evidence>